<dbReference type="EMBL" id="CP013050">
    <property type="protein sequence ID" value="ALM76138.1"/>
    <property type="molecule type" value="Genomic_DNA"/>
</dbReference>
<reference evidence="1 2" key="1">
    <citation type="journal article" date="2016" name="Genome Announc.">
        <title>Complete genome sequence of the hyperthermophilic and piezophilic archaeon Thermococcus barophilus Ch5, capable of growth at the expense of hydrogenogenesis from carbon monoxide and formate.</title>
        <authorList>
            <person name="Oger P."/>
            <person name="Sokolova T.G."/>
            <person name="Kozhevnikova D.A."/>
            <person name="Taranov E.A."/>
            <person name="Vannier P."/>
            <person name="Lee H.S."/>
            <person name="Kwon K.K."/>
            <person name="Kang S.G."/>
            <person name="Lee J.H."/>
            <person name="Bonch-Osmolovskaya E.A."/>
            <person name="Lebedinsky A.V."/>
        </authorList>
    </citation>
    <scope>NUCLEOTIDE SEQUENCE [LARGE SCALE GENOMIC DNA]</scope>
    <source>
        <strain evidence="2">Ch5</strain>
    </source>
</reference>
<dbReference type="RefSeq" id="WP_056934582.1">
    <property type="nucleotide sequence ID" value="NZ_CP013050.1"/>
</dbReference>
<dbReference type="AlphaFoldDB" id="A0A0S1XEA4"/>
<dbReference type="PANTHER" id="PTHR43393:SF3">
    <property type="entry name" value="LYSINE DECARBOXYLASE-LIKE PROTEIN"/>
    <property type="match status" value="1"/>
</dbReference>
<dbReference type="PATRIC" id="fig|55802.8.peg.2223"/>
<dbReference type="Gene3D" id="3.40.50.450">
    <property type="match status" value="1"/>
</dbReference>
<dbReference type="Pfam" id="PF18306">
    <property type="entry name" value="LDcluster4"/>
    <property type="match status" value="1"/>
</dbReference>
<dbReference type="STRING" id="55802.TBCH5v1_2241"/>
<organism evidence="1 2">
    <name type="scientific">Thermococcus barophilus</name>
    <dbReference type="NCBI Taxonomy" id="55802"/>
    <lineage>
        <taxon>Archaea</taxon>
        <taxon>Methanobacteriati</taxon>
        <taxon>Methanobacteriota</taxon>
        <taxon>Thermococci</taxon>
        <taxon>Thermococcales</taxon>
        <taxon>Thermococcaceae</taxon>
        <taxon>Thermococcus</taxon>
    </lineage>
</organism>
<sequence length="184" mass="20179">MIQIAIAGSSDEKPLEKAEKKAREFARELGKYKDEVVLLTGGRGGIMKIVSEEFTKAGGVVIGILPERQEGNEFNTVRIKTGMDFAERSAIMINSADVLVVLGGGIGTMTEALMAYDYGIPLIVVTDTGYASDRLELLARDGYFDHKRIVKVEFTSDPRDAVKLALKQRNQPKFKVSTLHLSSV</sequence>
<dbReference type="InterPro" id="IPR052341">
    <property type="entry name" value="LOG_family_nucleotidases"/>
</dbReference>
<gene>
    <name evidence="1" type="ORF">TBCH5v1_2241</name>
</gene>
<proteinExistence type="predicted"/>
<dbReference type="InterPro" id="IPR041164">
    <property type="entry name" value="LDcluster4"/>
</dbReference>
<name>A0A0S1XEA4_THEBA</name>
<dbReference type="InterPro" id="IPR005268">
    <property type="entry name" value="CHP00725"/>
</dbReference>
<dbReference type="Proteomes" id="UP000066042">
    <property type="component" value="Chromosome"/>
</dbReference>
<accession>A0A0S1XEA4</accession>
<protein>
    <submittedName>
        <fullName evidence="1">Molybdenum cofactor carrier protein</fullName>
    </submittedName>
</protein>
<dbReference type="NCBIfam" id="TIGR00725">
    <property type="entry name" value="TIGR00725 family protein"/>
    <property type="match status" value="1"/>
</dbReference>
<dbReference type="GeneID" id="26137461"/>
<evidence type="ECO:0000313" key="1">
    <source>
        <dbReference type="EMBL" id="ALM76138.1"/>
    </source>
</evidence>
<dbReference type="PANTHER" id="PTHR43393">
    <property type="entry name" value="CYTOKININ RIBOSIDE 5'-MONOPHOSPHATE PHOSPHORIBOHYDROLASE"/>
    <property type="match status" value="1"/>
</dbReference>
<dbReference type="GO" id="GO:0005829">
    <property type="term" value="C:cytosol"/>
    <property type="evidence" value="ECO:0007669"/>
    <property type="project" value="TreeGrafter"/>
</dbReference>
<dbReference type="SUPFAM" id="SSF102405">
    <property type="entry name" value="MCP/YpsA-like"/>
    <property type="match status" value="1"/>
</dbReference>
<evidence type="ECO:0000313" key="2">
    <source>
        <dbReference type="Proteomes" id="UP000066042"/>
    </source>
</evidence>